<dbReference type="InterPro" id="IPR002110">
    <property type="entry name" value="Ankyrin_rpt"/>
</dbReference>
<feature type="region of interest" description="Disordered" evidence="2">
    <location>
        <begin position="401"/>
        <end position="424"/>
    </location>
</feature>
<evidence type="ECO:0000313" key="3">
    <source>
        <dbReference type="EMBL" id="KAE9537270.1"/>
    </source>
</evidence>
<dbReference type="Gene3D" id="3.40.50.10190">
    <property type="entry name" value="BRCT domain"/>
    <property type="match status" value="2"/>
</dbReference>
<dbReference type="SUPFAM" id="SSF52113">
    <property type="entry name" value="BRCT domain"/>
    <property type="match status" value="1"/>
</dbReference>
<dbReference type="InterPro" id="IPR036420">
    <property type="entry name" value="BRCT_dom_sf"/>
</dbReference>
<dbReference type="PANTHER" id="PTHR24149:SF14">
    <property type="entry name" value="ANKYRIN REPEAT DOMAIN 12"/>
    <property type="match status" value="1"/>
</dbReference>
<organism evidence="3 4">
    <name type="scientific">Aphis glycines</name>
    <name type="common">Soybean aphid</name>
    <dbReference type="NCBI Taxonomy" id="307491"/>
    <lineage>
        <taxon>Eukaryota</taxon>
        <taxon>Metazoa</taxon>
        <taxon>Ecdysozoa</taxon>
        <taxon>Arthropoda</taxon>
        <taxon>Hexapoda</taxon>
        <taxon>Insecta</taxon>
        <taxon>Pterygota</taxon>
        <taxon>Neoptera</taxon>
        <taxon>Paraneoptera</taxon>
        <taxon>Hemiptera</taxon>
        <taxon>Sternorrhyncha</taxon>
        <taxon>Aphidomorpha</taxon>
        <taxon>Aphidoidea</taxon>
        <taxon>Aphididae</taxon>
        <taxon>Aphidini</taxon>
        <taxon>Aphis</taxon>
        <taxon>Aphis</taxon>
    </lineage>
</organism>
<evidence type="ECO:0000256" key="2">
    <source>
        <dbReference type="SAM" id="MobiDB-lite"/>
    </source>
</evidence>
<comment type="caution">
    <text evidence="3">The sequence shown here is derived from an EMBL/GenBank/DDBJ whole genome shotgun (WGS) entry which is preliminary data.</text>
</comment>
<dbReference type="Pfam" id="PF12796">
    <property type="entry name" value="Ank_2"/>
    <property type="match status" value="1"/>
</dbReference>
<sequence length="1029" mass="117054">MIENTSGLAGTVLNYDYFGMLFGEHSKFPEEIWLENAEQFPKLKTFCLLTRRFVPLTCVLSKYLNSSFGPLCRIILLSRDTKIIQIKNRGDWFCLTLQWGRLCLSIQFNFKDDKIVMVKLMNGKVLPISFIFYRLIRPSIHDSSFFYVQRIQHFIFTWLVSIVSVMEFVLGGEPGTVDNGQTTECSAKLKSTNSNKSLCKKKIKTSCKNEIYLYNSGYLKNNYDNDKVMKIPHLDCVLKTECYHQKTELNYRHYEFATYMENIVSWLDLKLKHINGESSKCNKKTVDPLFKTNDFQQNTTDINLICKTLDVNTSCTQAQNNKLSAVTNSPNEIIATSDIATPKQDFTESSTNDHNTEIVMLNTQNELIISPEIISPKYNYAGSLPNNYKEEIDMVNNTQNILTTSPDLTSPKHDTPRSLSNDQEKGIDMVNNAQNKSIALPDLTSSRVRLGLTSGRNSPNDHKKGINIVNNIQNKITMSPDITSPKYDTPRSLPNDHKKGVYMENNQSDVTFSKHNSTESTTNDHKKGIDKIHSNLVNISSINNSTLTTKSQIKNRNITGGIKESTLDNLKNNTNNKVVNENKSNSAQKSSDNIIGEEISNLRLETPATIRFTRQTNKKFDKTSTKLLKRSNSEIDSEQSSKKKKIEKSSSNVERKTNTINKNSVKELNESVKQVSKNLYSRNSKGETKLHSACAKGKLSLVISLLDDGFNPNVKDNAGWTPMHEAVKSGNLDIVKELIKYGAYLNVPGFEYESPLYTAIKYGKFEIAKTILDYGADANFMNMYGNNVRCLNEEKFSELMENRVLCKPTQIINYKLDDIVIVLNNVSLKSATVNTFCKQFNIKLIQNFSSEKKFSQVTHMIVSKTENNTCDVNLECLIGIANGISDSLDKNKLMKCENYEVSGTTFFTDSNGPMISRINKQKLYPRLFDNINIHICGSNGWNQFTLEHLKKLVVEFGAKLLIRMPNPEDCPTNIIPYHCRNNDQMSHVSNIILYTMDSNRLIKYNMKHLKAFHISWFMDAIQNFILCDQ</sequence>
<proteinExistence type="predicted"/>
<reference evidence="3 4" key="1">
    <citation type="submission" date="2019-08" db="EMBL/GenBank/DDBJ databases">
        <title>The genome of the soybean aphid Biotype 1, its phylome, world population structure and adaptation to the North American continent.</title>
        <authorList>
            <person name="Giordano R."/>
            <person name="Donthu R.K."/>
            <person name="Hernandez A.G."/>
            <person name="Wright C.L."/>
            <person name="Zimin A.V."/>
        </authorList>
    </citation>
    <scope>NUCLEOTIDE SEQUENCE [LARGE SCALE GENOMIC DNA]</scope>
    <source>
        <tissue evidence="3">Whole aphids</tissue>
    </source>
</reference>
<keyword evidence="1" id="KW-0040">ANK repeat</keyword>
<dbReference type="EMBL" id="VYZN01000018">
    <property type="protein sequence ID" value="KAE9537270.1"/>
    <property type="molecule type" value="Genomic_DNA"/>
</dbReference>
<feature type="compositionally biased region" description="Low complexity" evidence="2">
    <location>
        <begin position="572"/>
        <end position="586"/>
    </location>
</feature>
<dbReference type="Gene3D" id="1.25.40.20">
    <property type="entry name" value="Ankyrin repeat-containing domain"/>
    <property type="match status" value="1"/>
</dbReference>
<dbReference type="PRINTS" id="PR01415">
    <property type="entry name" value="ANKYRIN"/>
</dbReference>
<dbReference type="PANTHER" id="PTHR24149">
    <property type="entry name" value="ANKYRIN REPEAT DOMAIN-CONTAINING PROTEIN 12"/>
    <property type="match status" value="1"/>
</dbReference>
<dbReference type="PROSITE" id="PS50297">
    <property type="entry name" value="ANK_REP_REGION"/>
    <property type="match status" value="3"/>
</dbReference>
<feature type="repeat" description="ANK" evidence="1">
    <location>
        <begin position="685"/>
        <end position="717"/>
    </location>
</feature>
<accession>A0A6G0TQM0</accession>
<feature type="region of interest" description="Disordered" evidence="2">
    <location>
        <begin position="629"/>
        <end position="660"/>
    </location>
</feature>
<dbReference type="SUPFAM" id="SSF48403">
    <property type="entry name" value="Ankyrin repeat"/>
    <property type="match status" value="1"/>
</dbReference>
<dbReference type="InterPro" id="IPR036770">
    <property type="entry name" value="Ankyrin_rpt-contain_sf"/>
</dbReference>
<feature type="repeat" description="ANK" evidence="1">
    <location>
        <begin position="751"/>
        <end position="783"/>
    </location>
</feature>
<name>A0A6G0TQM0_APHGL</name>
<gene>
    <name evidence="3" type="ORF">AGLY_006293</name>
</gene>
<dbReference type="Proteomes" id="UP000475862">
    <property type="component" value="Unassembled WGS sequence"/>
</dbReference>
<feature type="compositionally biased region" description="Basic and acidic residues" evidence="2">
    <location>
        <begin position="410"/>
        <end position="424"/>
    </location>
</feature>
<dbReference type="OrthoDB" id="5394847at2759"/>
<dbReference type="InterPro" id="IPR053210">
    <property type="entry name" value="ANKRD12"/>
</dbReference>
<keyword evidence="4" id="KW-1185">Reference proteome</keyword>
<protein>
    <submittedName>
        <fullName evidence="3">Uncharacterized protein</fullName>
    </submittedName>
</protein>
<dbReference type="AlphaFoldDB" id="A0A6G0TQM0"/>
<evidence type="ECO:0000313" key="4">
    <source>
        <dbReference type="Proteomes" id="UP000475862"/>
    </source>
</evidence>
<dbReference type="GO" id="GO:0005654">
    <property type="term" value="C:nucleoplasm"/>
    <property type="evidence" value="ECO:0007669"/>
    <property type="project" value="TreeGrafter"/>
</dbReference>
<dbReference type="PROSITE" id="PS50088">
    <property type="entry name" value="ANK_REPEAT"/>
    <property type="match status" value="3"/>
</dbReference>
<feature type="region of interest" description="Disordered" evidence="2">
    <location>
        <begin position="572"/>
        <end position="591"/>
    </location>
</feature>
<evidence type="ECO:0000256" key="1">
    <source>
        <dbReference type="PROSITE-ProRule" id="PRU00023"/>
    </source>
</evidence>
<dbReference type="SMART" id="SM00248">
    <property type="entry name" value="ANK"/>
    <property type="match status" value="3"/>
</dbReference>
<feature type="repeat" description="ANK" evidence="1">
    <location>
        <begin position="718"/>
        <end position="750"/>
    </location>
</feature>